<evidence type="ECO:0008006" key="4">
    <source>
        <dbReference type="Google" id="ProtNLM"/>
    </source>
</evidence>
<keyword evidence="1" id="KW-0472">Membrane</keyword>
<reference evidence="2 3" key="1">
    <citation type="submission" date="2020-08" db="EMBL/GenBank/DDBJ databases">
        <title>The genome sequence of type strain Novosphingobium piscinae KCTC 42194.</title>
        <authorList>
            <person name="Liu Y."/>
        </authorList>
    </citation>
    <scope>NUCLEOTIDE SEQUENCE [LARGE SCALE GENOMIC DNA]</scope>
    <source>
        <strain evidence="2 3">KCTC 42194</strain>
    </source>
</reference>
<keyword evidence="1" id="KW-0812">Transmembrane</keyword>
<evidence type="ECO:0000313" key="3">
    <source>
        <dbReference type="Proteomes" id="UP000551327"/>
    </source>
</evidence>
<accession>A0A7X1KPG3</accession>
<evidence type="ECO:0000313" key="2">
    <source>
        <dbReference type="EMBL" id="MBC2668667.1"/>
    </source>
</evidence>
<dbReference type="AlphaFoldDB" id="A0A7X1KPG3"/>
<protein>
    <recommendedName>
        <fullName evidence="4">Glycosyltransferase RgtA/B/C/D-like domain-containing protein</fullName>
    </recommendedName>
</protein>
<comment type="caution">
    <text evidence="2">The sequence shown here is derived from an EMBL/GenBank/DDBJ whole genome shotgun (WGS) entry which is preliminary data.</text>
</comment>
<name>A0A7X1KPG3_9SPHN</name>
<organism evidence="2 3">
    <name type="scientific">Novosphingobium piscinae</name>
    <dbReference type="NCBI Taxonomy" id="1507448"/>
    <lineage>
        <taxon>Bacteria</taxon>
        <taxon>Pseudomonadati</taxon>
        <taxon>Pseudomonadota</taxon>
        <taxon>Alphaproteobacteria</taxon>
        <taxon>Sphingomonadales</taxon>
        <taxon>Sphingomonadaceae</taxon>
        <taxon>Novosphingobium</taxon>
    </lineage>
</organism>
<evidence type="ECO:0000256" key="1">
    <source>
        <dbReference type="SAM" id="Phobius"/>
    </source>
</evidence>
<proteinExistence type="predicted"/>
<dbReference type="EMBL" id="JACLAX010000004">
    <property type="protein sequence ID" value="MBC2668667.1"/>
    <property type="molecule type" value="Genomic_DNA"/>
</dbReference>
<dbReference type="Proteomes" id="UP000551327">
    <property type="component" value="Unassembled WGS sequence"/>
</dbReference>
<keyword evidence="1" id="KW-1133">Transmembrane helix</keyword>
<keyword evidence="3" id="KW-1185">Reference proteome</keyword>
<feature type="transmembrane region" description="Helical" evidence="1">
    <location>
        <begin position="299"/>
        <end position="321"/>
    </location>
</feature>
<gene>
    <name evidence="2" type="ORF">H7F53_05900</name>
</gene>
<feature type="transmembrane region" description="Helical" evidence="1">
    <location>
        <begin position="341"/>
        <end position="362"/>
    </location>
</feature>
<feature type="transmembrane region" description="Helical" evidence="1">
    <location>
        <begin position="216"/>
        <end position="249"/>
    </location>
</feature>
<dbReference type="RefSeq" id="WP_185678547.1">
    <property type="nucleotide sequence ID" value="NZ_JACLAX010000004.1"/>
</dbReference>
<feature type="transmembrane region" description="Helical" evidence="1">
    <location>
        <begin position="88"/>
        <end position="119"/>
    </location>
</feature>
<sequence length="509" mass="54295">MGDHHPIAPPPAAPPPRADLFLRIARALAPRPVQLGWFVLLALATRVAAWGDPNLFADELFYLQLGLRQHAGLLPYVDLWDRKGPGLFALYGLIAALPVPLIGYQVVATGFVVATAWAIQQLGERLGSRTGATWGATFYIVMLPLFGGIGGQAPVFYNLFIALAAMRVLRGQLVTAMLLAGLAASFKQTALAEGLFLGLWGLWQLRREDARRLIRLTLAMAAAGAAPLVLPGLGFAAIGHFAEFWYAMVTSNLVRTTNPGGDAAARATALAWIGLPLLLPAAAGLIWPRERGVAPGFVAGWVIAALVGLVLVPNFLLHYMLPLLLPLSLAAAAALDRPRAGTSYALAALLLVLLISPSFWFAPRQQSRAQMAALAAMVQRREPHPRLLVFLGPSYLYEMVGRYPPTPLFFPYLLGAASEDGTSWRDAAGEMRRVLAWQPQVVVVPAGLTPAMGNPRTVPLVLAYLRGCQRWGVETVSDFTASGQVIVYGDCKAGRSGGSPSGGGPATGR</sequence>
<feature type="transmembrane region" description="Helical" evidence="1">
    <location>
        <begin position="131"/>
        <end position="149"/>
    </location>
</feature>
<feature type="transmembrane region" description="Helical" evidence="1">
    <location>
        <begin position="269"/>
        <end position="287"/>
    </location>
</feature>